<evidence type="ECO:0000256" key="2">
    <source>
        <dbReference type="SAM" id="Phobius"/>
    </source>
</evidence>
<evidence type="ECO:0000256" key="1">
    <source>
        <dbReference type="SAM" id="MobiDB-lite"/>
    </source>
</evidence>
<dbReference type="InterPro" id="IPR013320">
    <property type="entry name" value="ConA-like_dom_sf"/>
</dbReference>
<feature type="transmembrane region" description="Helical" evidence="2">
    <location>
        <begin position="783"/>
        <end position="804"/>
    </location>
</feature>
<dbReference type="SUPFAM" id="SSF49899">
    <property type="entry name" value="Concanavalin A-like lectins/glucanases"/>
    <property type="match status" value="1"/>
</dbReference>
<feature type="transmembrane region" description="Helical" evidence="2">
    <location>
        <begin position="858"/>
        <end position="881"/>
    </location>
</feature>
<feature type="transmembrane region" description="Helical" evidence="2">
    <location>
        <begin position="924"/>
        <end position="944"/>
    </location>
</feature>
<keyword evidence="2" id="KW-0812">Transmembrane</keyword>
<feature type="region of interest" description="Disordered" evidence="1">
    <location>
        <begin position="1049"/>
        <end position="1086"/>
    </location>
</feature>
<sequence>MLASTITREPTGPIDEILFPWPWQLLLQHTASVASIAAHAADPMNEMERFRKLHQPQTYSNFSIMGSYLFLVYLLVSCLRVSADVTSTNKQNCSCGFYDANTRERFTESIIAYFNETDSLPEDFVVGSYEHKYEKDWNAVYRQGAHSDNVQTNESDTLQLYVSPPSSRHLVRGSEIRTARRDIQHGSFRAFVQPARQNQSGSAMSMMWQYNQSETAEISVMNTDNPSQAWVGTFVNNEFTSRDLGVNFSTAANMATSKQNYTILGTDVDNGMIDLWNFTEYRIDWTADYINFYVASNLSRSVLHATIKSMPSVPAPFYFKHWSTGNRFSMEGPPRQRSVANVGWIRMFFNSSSMTQAAWDDFAVRCSLEEACSTDDVTLRGSTPYTEHSLKKWKQKSSHSIKRMPALWISVTCISLSTLLLLHALLRRAPWRKQSQKLDHGPQNDSLTNDERNKSVQSRRASGSNPSVPDSSLGSNQSSFPGTTVSTRSASTNYDVKHDEDDLAIEEAISNHNTSVYCSSMNGGSSRSGSLPWDSLTTTPHLLSPNPSTLNTTVHGMLEMSPSSQSRFRNMSLPRHDSEQTLVAPPSTVSSDKIRMETVTESALPAPRMRAQPPLPRERVDYLAGLVALCAILVTVMHFGLTFVPAMVIPGAPQHHRSEYWAQQLVAPFILNQMWLGVFFTTSVRFLVSGYLKRGNMQVVAKAAVRRTPRLMIPVASIALLEYFVIDIGATTYLSYIPSITWSTWPYVTRFETIGHFISEVLELIYLVPNAVPQITFNYCTGVLWTIAVQLQGSWLVLCGVIVVREIKTPWKRMGYYVFALINHWYAQSWGSYLWFGLLLTDLDVTFKYKPWLHKRPLAYYPLITFCWLCVAAGFAANISLNWTTFNFPAYENNIHPDVATGEPLWKTPNAGYPMYYVPRLNGLLFAAGMQAIVELSPAVQWVLSLPFLLVLFPHIFTIYLIHGLIFWTWGSWLMIFLASRDFGYSINVTIVGITSYVVIFLCLPIITPIIEALGKDITALVWMSAIEKPPPRRRTLFPFPEDLLERRGKTDVEAQASASSSSFRGSGNCSTRGKYAMKQEVKEID</sequence>
<protein>
    <submittedName>
        <fullName evidence="3">Uncharacterized protein</fullName>
    </submittedName>
</protein>
<dbReference type="CDD" id="cd00413">
    <property type="entry name" value="Glyco_hydrolase_16"/>
    <property type="match status" value="1"/>
</dbReference>
<feature type="transmembrane region" description="Helical" evidence="2">
    <location>
        <begin position="713"/>
        <end position="736"/>
    </location>
</feature>
<feature type="transmembrane region" description="Helical" evidence="2">
    <location>
        <begin position="985"/>
        <end position="1007"/>
    </location>
</feature>
<dbReference type="Proteomes" id="UP000799770">
    <property type="component" value="Unassembled WGS sequence"/>
</dbReference>
<dbReference type="OrthoDB" id="25131at2759"/>
<evidence type="ECO:0000313" key="4">
    <source>
        <dbReference type="Proteomes" id="UP000799770"/>
    </source>
</evidence>
<dbReference type="AlphaFoldDB" id="A0A6A5Z167"/>
<keyword evidence="4" id="KW-1185">Reference proteome</keyword>
<keyword evidence="2" id="KW-0472">Membrane</keyword>
<feature type="compositionally biased region" description="Polar residues" evidence="1">
    <location>
        <begin position="455"/>
        <end position="494"/>
    </location>
</feature>
<feature type="transmembrane region" description="Helical" evidence="2">
    <location>
        <begin position="816"/>
        <end position="838"/>
    </location>
</feature>
<keyword evidence="2" id="KW-1133">Transmembrane helix</keyword>
<dbReference type="Gene3D" id="2.60.120.200">
    <property type="match status" value="1"/>
</dbReference>
<feature type="transmembrane region" description="Helical" evidence="2">
    <location>
        <begin position="669"/>
        <end position="692"/>
    </location>
</feature>
<dbReference type="EMBL" id="ML977329">
    <property type="protein sequence ID" value="KAF2112816.1"/>
    <property type="molecule type" value="Genomic_DNA"/>
</dbReference>
<feature type="transmembrane region" description="Helical" evidence="2">
    <location>
        <begin position="622"/>
        <end position="649"/>
    </location>
</feature>
<feature type="region of interest" description="Disordered" evidence="1">
    <location>
        <begin position="433"/>
        <end position="494"/>
    </location>
</feature>
<feature type="transmembrane region" description="Helical" evidence="2">
    <location>
        <begin position="406"/>
        <end position="426"/>
    </location>
</feature>
<reference evidence="3" key="1">
    <citation type="journal article" date="2020" name="Stud. Mycol.">
        <title>101 Dothideomycetes genomes: a test case for predicting lifestyles and emergence of pathogens.</title>
        <authorList>
            <person name="Haridas S."/>
            <person name="Albert R."/>
            <person name="Binder M."/>
            <person name="Bloem J."/>
            <person name="Labutti K."/>
            <person name="Salamov A."/>
            <person name="Andreopoulos B."/>
            <person name="Baker S."/>
            <person name="Barry K."/>
            <person name="Bills G."/>
            <person name="Bluhm B."/>
            <person name="Cannon C."/>
            <person name="Castanera R."/>
            <person name="Culley D."/>
            <person name="Daum C."/>
            <person name="Ezra D."/>
            <person name="Gonzalez J."/>
            <person name="Henrissat B."/>
            <person name="Kuo A."/>
            <person name="Liang C."/>
            <person name="Lipzen A."/>
            <person name="Lutzoni F."/>
            <person name="Magnuson J."/>
            <person name="Mondo S."/>
            <person name="Nolan M."/>
            <person name="Ohm R."/>
            <person name="Pangilinan J."/>
            <person name="Park H.-J."/>
            <person name="Ramirez L."/>
            <person name="Alfaro M."/>
            <person name="Sun H."/>
            <person name="Tritt A."/>
            <person name="Yoshinaga Y."/>
            <person name="Zwiers L.-H."/>
            <person name="Turgeon B."/>
            <person name="Goodwin S."/>
            <person name="Spatafora J."/>
            <person name="Crous P."/>
            <person name="Grigoriev I."/>
        </authorList>
    </citation>
    <scope>NUCLEOTIDE SEQUENCE</scope>
    <source>
        <strain evidence="3">CBS 627.86</strain>
    </source>
</reference>
<dbReference type="PANTHER" id="PTHR38121:SF2">
    <property type="entry name" value="ACYLTRANSFERASE 3 DOMAIN-CONTAINING PROTEIN"/>
    <property type="match status" value="1"/>
</dbReference>
<gene>
    <name evidence="3" type="ORF">BDV96DRAFT_579217</name>
</gene>
<proteinExistence type="predicted"/>
<accession>A0A6A5Z167</accession>
<name>A0A6A5Z167_9PLEO</name>
<feature type="transmembrane region" description="Helical" evidence="2">
    <location>
        <begin position="956"/>
        <end position="978"/>
    </location>
</feature>
<dbReference type="PANTHER" id="PTHR38121">
    <property type="entry name" value="GH16 DOMAIN-CONTAINING PROTEIN"/>
    <property type="match status" value="1"/>
</dbReference>
<evidence type="ECO:0000313" key="3">
    <source>
        <dbReference type="EMBL" id="KAF2112816.1"/>
    </source>
</evidence>
<organism evidence="3 4">
    <name type="scientific">Lophiotrema nucula</name>
    <dbReference type="NCBI Taxonomy" id="690887"/>
    <lineage>
        <taxon>Eukaryota</taxon>
        <taxon>Fungi</taxon>
        <taxon>Dikarya</taxon>
        <taxon>Ascomycota</taxon>
        <taxon>Pezizomycotina</taxon>
        <taxon>Dothideomycetes</taxon>
        <taxon>Pleosporomycetidae</taxon>
        <taxon>Pleosporales</taxon>
        <taxon>Lophiotremataceae</taxon>
        <taxon>Lophiotrema</taxon>
    </lineage>
</organism>